<evidence type="ECO:0000313" key="1">
    <source>
        <dbReference type="EMBL" id="CAL1388108.1"/>
    </source>
</evidence>
<keyword evidence="2" id="KW-1185">Reference proteome</keyword>
<protein>
    <submittedName>
        <fullName evidence="1">Uncharacterized protein</fullName>
    </submittedName>
</protein>
<sequence>MGYYMAPRPADIQSPILHPQVEANNFEIKPAVVTMIQDNALFHGHATESPREHVQRFLELAGSLKINGMPAEAFPLFTSGESTLVAKQPHASFYNLMGRSSQQIHVPLLPSFEDGRVEKEDYPFRARRRRDLE</sequence>
<reference evidence="1 2" key="1">
    <citation type="submission" date="2024-04" db="EMBL/GenBank/DDBJ databases">
        <authorList>
            <person name="Fracassetti M."/>
        </authorList>
    </citation>
    <scope>NUCLEOTIDE SEQUENCE [LARGE SCALE GENOMIC DNA]</scope>
</reference>
<proteinExistence type="predicted"/>
<organism evidence="1 2">
    <name type="scientific">Linum trigynum</name>
    <dbReference type="NCBI Taxonomy" id="586398"/>
    <lineage>
        <taxon>Eukaryota</taxon>
        <taxon>Viridiplantae</taxon>
        <taxon>Streptophyta</taxon>
        <taxon>Embryophyta</taxon>
        <taxon>Tracheophyta</taxon>
        <taxon>Spermatophyta</taxon>
        <taxon>Magnoliopsida</taxon>
        <taxon>eudicotyledons</taxon>
        <taxon>Gunneridae</taxon>
        <taxon>Pentapetalae</taxon>
        <taxon>rosids</taxon>
        <taxon>fabids</taxon>
        <taxon>Malpighiales</taxon>
        <taxon>Linaceae</taxon>
        <taxon>Linum</taxon>
    </lineage>
</organism>
<evidence type="ECO:0000313" key="2">
    <source>
        <dbReference type="Proteomes" id="UP001497516"/>
    </source>
</evidence>
<dbReference type="AlphaFoldDB" id="A0AAV2EQW5"/>
<name>A0AAV2EQW5_9ROSI</name>
<accession>A0AAV2EQW5</accession>
<dbReference type="Proteomes" id="UP001497516">
    <property type="component" value="Chromosome 5"/>
</dbReference>
<gene>
    <name evidence="1" type="ORF">LTRI10_LOCUS29051</name>
</gene>
<dbReference type="EMBL" id="OZ034818">
    <property type="protein sequence ID" value="CAL1388108.1"/>
    <property type="molecule type" value="Genomic_DNA"/>
</dbReference>